<dbReference type="InterPro" id="IPR028082">
    <property type="entry name" value="Peripla_BP_I"/>
</dbReference>
<protein>
    <submittedName>
        <fullName evidence="5">GntR family transcriptional regulator</fullName>
    </submittedName>
</protein>
<accession>A0A495ECF4</accession>
<dbReference type="PROSITE" id="PS50949">
    <property type="entry name" value="HTH_GNTR"/>
    <property type="match status" value="1"/>
</dbReference>
<proteinExistence type="predicted"/>
<dbReference type="EMBL" id="RBIQ01000007">
    <property type="protein sequence ID" value="RKR14554.1"/>
    <property type="molecule type" value="Genomic_DNA"/>
</dbReference>
<dbReference type="SUPFAM" id="SSF46785">
    <property type="entry name" value="Winged helix' DNA-binding domain"/>
    <property type="match status" value="1"/>
</dbReference>
<dbReference type="InterPro" id="IPR036388">
    <property type="entry name" value="WH-like_DNA-bd_sf"/>
</dbReference>
<dbReference type="Gene3D" id="1.10.10.10">
    <property type="entry name" value="Winged helix-like DNA-binding domain superfamily/Winged helix DNA-binding domain"/>
    <property type="match status" value="1"/>
</dbReference>
<dbReference type="Pfam" id="PF00392">
    <property type="entry name" value="GntR"/>
    <property type="match status" value="1"/>
</dbReference>
<dbReference type="PANTHER" id="PTHR38445:SF10">
    <property type="entry name" value="GNTR-FAMILY TRANSCRIPTIONAL REGULATOR"/>
    <property type="match status" value="1"/>
</dbReference>
<dbReference type="GO" id="GO:0003700">
    <property type="term" value="F:DNA-binding transcription factor activity"/>
    <property type="evidence" value="ECO:0007669"/>
    <property type="project" value="InterPro"/>
</dbReference>
<dbReference type="GO" id="GO:0003677">
    <property type="term" value="F:DNA binding"/>
    <property type="evidence" value="ECO:0007669"/>
    <property type="project" value="UniProtKB-KW"/>
</dbReference>
<dbReference type="SUPFAM" id="SSF53822">
    <property type="entry name" value="Periplasmic binding protein-like I"/>
    <property type="match status" value="1"/>
</dbReference>
<dbReference type="RefSeq" id="WP_211333186.1">
    <property type="nucleotide sequence ID" value="NZ_RBIQ01000007.1"/>
</dbReference>
<name>A0A495ECF4_9FLAO</name>
<dbReference type="InterPro" id="IPR036390">
    <property type="entry name" value="WH_DNA-bd_sf"/>
</dbReference>
<reference evidence="5 6" key="1">
    <citation type="submission" date="2018-10" db="EMBL/GenBank/DDBJ databases">
        <title>Genomic Encyclopedia of Archaeal and Bacterial Type Strains, Phase II (KMG-II): from individual species to whole genera.</title>
        <authorList>
            <person name="Goeker M."/>
        </authorList>
    </citation>
    <scope>NUCLEOTIDE SEQUENCE [LARGE SCALE GENOMIC DNA]</scope>
    <source>
        <strain evidence="5 6">DSM 25230</strain>
    </source>
</reference>
<keyword evidence="2" id="KW-0238">DNA-binding</keyword>
<dbReference type="SMART" id="SM00345">
    <property type="entry name" value="HTH_GNTR"/>
    <property type="match status" value="1"/>
</dbReference>
<keyword evidence="3" id="KW-0804">Transcription</keyword>
<evidence type="ECO:0000259" key="4">
    <source>
        <dbReference type="PROSITE" id="PS50949"/>
    </source>
</evidence>
<dbReference type="Gene3D" id="3.40.50.2300">
    <property type="match status" value="1"/>
</dbReference>
<dbReference type="Proteomes" id="UP000269412">
    <property type="component" value="Unassembled WGS sequence"/>
</dbReference>
<evidence type="ECO:0000256" key="3">
    <source>
        <dbReference type="ARBA" id="ARBA00023163"/>
    </source>
</evidence>
<keyword evidence="1" id="KW-0805">Transcription regulation</keyword>
<feature type="domain" description="HTH gntR-type" evidence="4">
    <location>
        <begin position="16"/>
        <end position="84"/>
    </location>
</feature>
<evidence type="ECO:0000256" key="1">
    <source>
        <dbReference type="ARBA" id="ARBA00023015"/>
    </source>
</evidence>
<gene>
    <name evidence="5" type="ORF">CLV91_0631</name>
</gene>
<dbReference type="PANTHER" id="PTHR38445">
    <property type="entry name" value="HTH-TYPE TRANSCRIPTIONAL REPRESSOR YTRA"/>
    <property type="match status" value="1"/>
</dbReference>
<sequence length="337" mass="38613">MSLIAKIKSLQGINSLSKHEQLVNGIIESIDSGIIGIGDKLPSINVMVKELGYARKTIVKAYEELKERGLVESKKLKGYFIISQETKVTLKIALLLFSLQRFQEEFYNAFRKELGKRYQIDVFFHHNNRSVFEGVLNTIRGKYGMYVIAPIPNTTLIPLIKTIDPKKLLIIDRYINLGNGYSYISQEFEESTYNKLVDLLPQISAYKKFILFYRDDADYPIGILNAFNRFCKDYTISGKVEAKYKASSIKKGNLYFFISDTFLWEVLRDAKNNEYMVGKDVGVLSHNDHVVKEIVFGGITTISTDFKEMAREAANHIKLQKTTKIIMPSNLIKRNSL</sequence>
<organism evidence="5 6">
    <name type="scientific">Maribacter vaceletii</name>
    <dbReference type="NCBI Taxonomy" id="1206816"/>
    <lineage>
        <taxon>Bacteria</taxon>
        <taxon>Pseudomonadati</taxon>
        <taxon>Bacteroidota</taxon>
        <taxon>Flavobacteriia</taxon>
        <taxon>Flavobacteriales</taxon>
        <taxon>Flavobacteriaceae</taxon>
        <taxon>Maribacter</taxon>
    </lineage>
</organism>
<evidence type="ECO:0000313" key="6">
    <source>
        <dbReference type="Proteomes" id="UP000269412"/>
    </source>
</evidence>
<keyword evidence="6" id="KW-1185">Reference proteome</keyword>
<dbReference type="AlphaFoldDB" id="A0A495ECF4"/>
<evidence type="ECO:0000256" key="2">
    <source>
        <dbReference type="ARBA" id="ARBA00023125"/>
    </source>
</evidence>
<dbReference type="CDD" id="cd07377">
    <property type="entry name" value="WHTH_GntR"/>
    <property type="match status" value="1"/>
</dbReference>
<evidence type="ECO:0000313" key="5">
    <source>
        <dbReference type="EMBL" id="RKR14554.1"/>
    </source>
</evidence>
<comment type="caution">
    <text evidence="5">The sequence shown here is derived from an EMBL/GenBank/DDBJ whole genome shotgun (WGS) entry which is preliminary data.</text>
</comment>
<dbReference type="InterPro" id="IPR000524">
    <property type="entry name" value="Tscrpt_reg_HTH_GntR"/>
</dbReference>